<dbReference type="Gene3D" id="3.30.70.1430">
    <property type="entry name" value="Multidrug efflux transporter AcrB pore domain"/>
    <property type="match status" value="2"/>
</dbReference>
<dbReference type="Gene3D" id="3.30.2090.10">
    <property type="entry name" value="Multidrug efflux transporter AcrB TolC docking domain, DN and DC subdomains"/>
    <property type="match status" value="2"/>
</dbReference>
<feature type="transmembrane region" description="Helical" evidence="1">
    <location>
        <begin position="364"/>
        <end position="383"/>
    </location>
</feature>
<dbReference type="RefSeq" id="WP_198474276.1">
    <property type="nucleotide sequence ID" value="NZ_JADGMQ010000002.1"/>
</dbReference>
<feature type="transmembrane region" description="Helical" evidence="1">
    <location>
        <begin position="339"/>
        <end position="357"/>
    </location>
</feature>
<comment type="caution">
    <text evidence="2">The sequence shown here is derived from an EMBL/GenBank/DDBJ whole genome shotgun (WGS) entry which is preliminary data.</text>
</comment>
<reference evidence="2 3" key="1">
    <citation type="submission" date="2020-10" db="EMBL/GenBank/DDBJ databases">
        <title>Aquamicrobium zhengzhouensis sp. nov., a exopolysaccharide producing bacterium isolated from farmland soil.</title>
        <authorList>
            <person name="Wang X."/>
        </authorList>
    </citation>
    <scope>NUCLEOTIDE SEQUENCE [LARGE SCALE GENOMIC DNA]</scope>
    <source>
        <strain evidence="3">cd-1</strain>
    </source>
</reference>
<feature type="transmembrane region" description="Helical" evidence="1">
    <location>
        <begin position="466"/>
        <end position="489"/>
    </location>
</feature>
<gene>
    <name evidence="2" type="ORF">IOD40_03150</name>
</gene>
<keyword evidence="1" id="KW-1133">Transmembrane helix</keyword>
<dbReference type="InterPro" id="IPR001036">
    <property type="entry name" value="Acrflvin-R"/>
</dbReference>
<keyword evidence="3" id="KW-1185">Reference proteome</keyword>
<feature type="transmembrane region" description="Helical" evidence="1">
    <location>
        <begin position="909"/>
        <end position="930"/>
    </location>
</feature>
<evidence type="ECO:0000313" key="2">
    <source>
        <dbReference type="EMBL" id="MBI1619661.1"/>
    </source>
</evidence>
<protein>
    <submittedName>
        <fullName evidence="2">Efflux RND transporter permease subunit</fullName>
    </submittedName>
</protein>
<dbReference type="Gene3D" id="1.20.1640.10">
    <property type="entry name" value="Multidrug efflux transporter AcrB transmembrane domain"/>
    <property type="match status" value="2"/>
</dbReference>
<dbReference type="Pfam" id="PF00873">
    <property type="entry name" value="ACR_tran"/>
    <property type="match status" value="1"/>
</dbReference>
<dbReference type="EMBL" id="JADGMQ010000002">
    <property type="protein sequence ID" value="MBI1619661.1"/>
    <property type="molecule type" value="Genomic_DNA"/>
</dbReference>
<feature type="transmembrane region" description="Helical" evidence="1">
    <location>
        <begin position="20"/>
        <end position="40"/>
    </location>
</feature>
<feature type="transmembrane region" description="Helical" evidence="1">
    <location>
        <begin position="951"/>
        <end position="970"/>
    </location>
</feature>
<proteinExistence type="predicted"/>
<keyword evidence="1" id="KW-0472">Membrane</keyword>
<feature type="transmembrane region" description="Helical" evidence="1">
    <location>
        <begin position="982"/>
        <end position="1008"/>
    </location>
</feature>
<organism evidence="2 3">
    <name type="scientific">Aquamicrobium zhengzhouense</name>
    <dbReference type="NCBI Taxonomy" id="2781738"/>
    <lineage>
        <taxon>Bacteria</taxon>
        <taxon>Pseudomonadati</taxon>
        <taxon>Pseudomonadota</taxon>
        <taxon>Alphaproteobacteria</taxon>
        <taxon>Hyphomicrobiales</taxon>
        <taxon>Phyllobacteriaceae</taxon>
        <taxon>Aquamicrobium</taxon>
    </lineage>
</organism>
<feature type="transmembrane region" description="Helical" evidence="1">
    <location>
        <begin position="524"/>
        <end position="545"/>
    </location>
</feature>
<dbReference type="Gene3D" id="3.30.70.1320">
    <property type="entry name" value="Multidrug efflux transporter AcrB pore domain like"/>
    <property type="match status" value="1"/>
</dbReference>
<evidence type="ECO:0000256" key="1">
    <source>
        <dbReference type="SAM" id="Phobius"/>
    </source>
</evidence>
<keyword evidence="1" id="KW-0812">Transmembrane</keyword>
<dbReference type="PANTHER" id="PTHR32063:SF14">
    <property type="entry name" value="BLL4319 PROTEIN"/>
    <property type="match status" value="1"/>
</dbReference>
<dbReference type="SUPFAM" id="SSF82714">
    <property type="entry name" value="Multidrug efflux transporter AcrB TolC docking domain, DN and DC subdomains"/>
    <property type="match status" value="2"/>
</dbReference>
<accession>A0ABS0SAD5</accession>
<dbReference type="Proteomes" id="UP000601789">
    <property type="component" value="Unassembled WGS sequence"/>
</dbReference>
<dbReference type="SUPFAM" id="SSF82866">
    <property type="entry name" value="Multidrug efflux transporter AcrB transmembrane domain"/>
    <property type="match status" value="2"/>
</dbReference>
<dbReference type="Gene3D" id="3.30.70.1440">
    <property type="entry name" value="Multidrug efflux transporter AcrB pore domain"/>
    <property type="match status" value="1"/>
</dbReference>
<feature type="transmembrane region" description="Helical" evidence="1">
    <location>
        <begin position="434"/>
        <end position="454"/>
    </location>
</feature>
<feature type="transmembrane region" description="Helical" evidence="1">
    <location>
        <begin position="875"/>
        <end position="897"/>
    </location>
</feature>
<dbReference type="PANTHER" id="PTHR32063">
    <property type="match status" value="1"/>
</dbReference>
<dbReference type="SUPFAM" id="SSF82693">
    <property type="entry name" value="Multidrug efflux transporter AcrB pore domain, PN1, PN2, PC1 and PC2 subdomains"/>
    <property type="match status" value="4"/>
</dbReference>
<dbReference type="PRINTS" id="PR00702">
    <property type="entry name" value="ACRIFLAVINRP"/>
</dbReference>
<sequence length="1038" mass="110667">MNRITSAEGGMTALFVRRPVLAFVLNTLIAVAGLAALYAVEVRELPDVDRPVITVNTTYTGASAESIDREITAEIEGAVARVSGVKAISSSSSFGRSRITVEFKDGVDLDTAASDMRDAVSQVQNRLPDDAEIPRVVKADADSQAVVRLAITSNSMSVHDMTILVEDQIVDSFSSIDGVADVQVYGGRDKIFRVDIDQSRLASLGLTVADIRNALATISFDTPAGSLTSNTQDLIVRATAPVTTPDDFENIIINGKTRLRDVATVTLGGDIGESQLRANGRTGIGMGIIRQAQSNTLQISADVHETVERIRPTLPEGVDIFITGDEAVFINGAIHEVEIALGISVTVVLLIIFLFLLDIRATLIPSFALPIALIGSVAFVWMAGFSMNILTLLAFVLAAGLVVDDAIVVLENIVRRRNEGLGPRAAAVLGTQEVFFAVVATTATLVAVFVPLSFLPGQTGGLFREFGFVLAVSVILSAVVALSLCPMLASRMLGANVEHSHTGIIGKIGGALGSFYRKTLRASLNAPSIVILVAVLFSALAIALFPTIRSELTPEEDRSSAFLRVSAPQGVSLDYFAQQMREIEALIQPLRDSGEIASTFAIAGSGGQNSGFMVMTLAPWEERTRSQQQILADISKRVENLPAVRAFAFQPNSLGIRGAGSGLQFAIVGNNYADLTRAAQNIVEDLRDDARFRQPRLTQETTQPQLSVQINRERASDMGIPINGLDAAIQAMLDGREIGSVFIDDRSYDVKLLSTTNPINDPTDLENIFLRAQDGRFVPMSTIATLTEQAVAPSLAREQQMRSVAVTTALAPEVALGTAYDAVLDIAEPHLPDGSRIIPLAEAATLGETQGSMTTVFGFAIVIILLVLAAQFESFVSAAIIMATVPLGLACAVFALLLTGTSLNVYSQIGLVLLVGIMAKNGILIVEFANQLRDRGMNVRDAIEEASNIRLRPVVMTMLCTIVGGLPLVLASGAGAEARVSLGWVIVGGLGLSTISTLYLTPVVYLLLGRFVTPKVEEEKRLVRELEEAHRIAAQPAE</sequence>
<dbReference type="InterPro" id="IPR027463">
    <property type="entry name" value="AcrB_DN_DC_subdom"/>
</dbReference>
<feature type="transmembrane region" description="Helical" evidence="1">
    <location>
        <begin position="389"/>
        <end position="414"/>
    </location>
</feature>
<feature type="transmembrane region" description="Helical" evidence="1">
    <location>
        <begin position="851"/>
        <end position="868"/>
    </location>
</feature>
<name>A0ABS0SAD5_9HYPH</name>
<evidence type="ECO:0000313" key="3">
    <source>
        <dbReference type="Proteomes" id="UP000601789"/>
    </source>
</evidence>